<dbReference type="EMBL" id="JADNYJ010000255">
    <property type="protein sequence ID" value="KAF8872793.1"/>
    <property type="molecule type" value="Genomic_DNA"/>
</dbReference>
<evidence type="ECO:0000256" key="1">
    <source>
        <dbReference type="SAM" id="Coils"/>
    </source>
</evidence>
<feature type="coiled-coil region" evidence="1">
    <location>
        <begin position="36"/>
        <end position="75"/>
    </location>
</feature>
<evidence type="ECO:0000313" key="3">
    <source>
        <dbReference type="Proteomes" id="UP000724874"/>
    </source>
</evidence>
<gene>
    <name evidence="2" type="ORF">CPB84DRAFT_1854286</name>
</gene>
<proteinExistence type="predicted"/>
<accession>A0A9P5TGB1</accession>
<protein>
    <submittedName>
        <fullName evidence="2">Uncharacterized protein</fullName>
    </submittedName>
</protein>
<keyword evidence="3" id="KW-1185">Reference proteome</keyword>
<comment type="caution">
    <text evidence="2">The sequence shown here is derived from an EMBL/GenBank/DDBJ whole genome shotgun (WGS) entry which is preliminary data.</text>
</comment>
<reference evidence="2" key="1">
    <citation type="submission" date="2020-11" db="EMBL/GenBank/DDBJ databases">
        <authorList>
            <consortium name="DOE Joint Genome Institute"/>
            <person name="Ahrendt S."/>
            <person name="Riley R."/>
            <person name="Andreopoulos W."/>
            <person name="LaButti K."/>
            <person name="Pangilinan J."/>
            <person name="Ruiz-duenas F.J."/>
            <person name="Barrasa J.M."/>
            <person name="Sanchez-Garcia M."/>
            <person name="Camarero S."/>
            <person name="Miyauchi S."/>
            <person name="Serrano A."/>
            <person name="Linde D."/>
            <person name="Babiker R."/>
            <person name="Drula E."/>
            <person name="Ayuso-Fernandez I."/>
            <person name="Pacheco R."/>
            <person name="Padilla G."/>
            <person name="Ferreira P."/>
            <person name="Barriuso J."/>
            <person name="Kellner H."/>
            <person name="Castanera R."/>
            <person name="Alfaro M."/>
            <person name="Ramirez L."/>
            <person name="Pisabarro A.G."/>
            <person name="Kuo A."/>
            <person name="Tritt A."/>
            <person name="Lipzen A."/>
            <person name="He G."/>
            <person name="Yan M."/>
            <person name="Ng V."/>
            <person name="Cullen D."/>
            <person name="Martin F."/>
            <person name="Rosso M.-N."/>
            <person name="Henrissat B."/>
            <person name="Hibbett D."/>
            <person name="Martinez A.T."/>
            <person name="Grigoriev I.V."/>
        </authorList>
    </citation>
    <scope>NUCLEOTIDE SEQUENCE</scope>
    <source>
        <strain evidence="2">AH 44721</strain>
    </source>
</reference>
<dbReference type="Proteomes" id="UP000724874">
    <property type="component" value="Unassembled WGS sequence"/>
</dbReference>
<organism evidence="2 3">
    <name type="scientific">Gymnopilus junonius</name>
    <name type="common">Spectacular rustgill mushroom</name>
    <name type="synonym">Gymnopilus spectabilis subsp. junonius</name>
    <dbReference type="NCBI Taxonomy" id="109634"/>
    <lineage>
        <taxon>Eukaryota</taxon>
        <taxon>Fungi</taxon>
        <taxon>Dikarya</taxon>
        <taxon>Basidiomycota</taxon>
        <taxon>Agaricomycotina</taxon>
        <taxon>Agaricomycetes</taxon>
        <taxon>Agaricomycetidae</taxon>
        <taxon>Agaricales</taxon>
        <taxon>Agaricineae</taxon>
        <taxon>Hymenogastraceae</taxon>
        <taxon>Gymnopilus</taxon>
    </lineage>
</organism>
<name>A0A9P5TGB1_GYMJU</name>
<keyword evidence="1" id="KW-0175">Coiled coil</keyword>
<evidence type="ECO:0000313" key="2">
    <source>
        <dbReference type="EMBL" id="KAF8872793.1"/>
    </source>
</evidence>
<sequence length="169" mass="19004">MSLVSLPPIPLVDPVDATSSDVLDFETAALIARLALEDLDELLGQQRGRVNEAELQRQREHYQQLLADVEEARRSMSPHMRARKCASHRSLANCGTRHIEDLSVAERPPQREALSSPLPAAMFCRKALCVQNYQCTSSFAIAADLSNETNSNLQRRTLHILILCRQWVE</sequence>
<dbReference type="AlphaFoldDB" id="A0A9P5TGB1"/>